<organism evidence="1 2">
    <name type="scientific">Sphingomonas abaci</name>
    <dbReference type="NCBI Taxonomy" id="237611"/>
    <lineage>
        <taxon>Bacteria</taxon>
        <taxon>Pseudomonadati</taxon>
        <taxon>Pseudomonadota</taxon>
        <taxon>Alphaproteobacteria</taxon>
        <taxon>Sphingomonadales</taxon>
        <taxon>Sphingomonadaceae</taxon>
        <taxon>Sphingomonas</taxon>
    </lineage>
</organism>
<proteinExistence type="predicted"/>
<sequence>MTDIEWGPAIAVDGKRPGFVRDDDIFQAGGGGFDWYGNLSNGTPHIWNQSPNREPNWNAVDRIRLPSDHPHYRQPATIDWSKPIEALHEDGRVVAVRRLFSPPGTYHVGPHLEGGWFAFDSDGKHITRHCPWRIRNVPQPTPQADTKPDLTARKNAMTVAEVREMLAHDEATIIATLIDWGFALPEPADPDEEAVQSILASWNANELETTEDAIREAVRYGRALALAGEKEA</sequence>
<keyword evidence="2" id="KW-1185">Reference proteome</keyword>
<dbReference type="RefSeq" id="WP_184116367.1">
    <property type="nucleotide sequence ID" value="NZ_JACHNY010000007.1"/>
</dbReference>
<comment type="caution">
    <text evidence="1">The sequence shown here is derived from an EMBL/GenBank/DDBJ whole genome shotgun (WGS) entry which is preliminary data.</text>
</comment>
<dbReference type="Proteomes" id="UP000574769">
    <property type="component" value="Unassembled WGS sequence"/>
</dbReference>
<gene>
    <name evidence="1" type="ORF">GGQ96_003125</name>
</gene>
<protein>
    <submittedName>
        <fullName evidence="1">Uncharacterized protein</fullName>
    </submittedName>
</protein>
<reference evidence="1 2" key="1">
    <citation type="submission" date="2020-08" db="EMBL/GenBank/DDBJ databases">
        <title>Genomic Encyclopedia of Type Strains, Phase IV (KMG-IV): sequencing the most valuable type-strain genomes for metagenomic binning, comparative biology and taxonomic classification.</title>
        <authorList>
            <person name="Goeker M."/>
        </authorList>
    </citation>
    <scope>NUCLEOTIDE SEQUENCE [LARGE SCALE GENOMIC DNA]</scope>
    <source>
        <strain evidence="1 2">DSM 15867</strain>
    </source>
</reference>
<dbReference type="EMBL" id="JACHNY010000007">
    <property type="protein sequence ID" value="MBB4618975.1"/>
    <property type="molecule type" value="Genomic_DNA"/>
</dbReference>
<name>A0A7W7AMQ0_9SPHN</name>
<evidence type="ECO:0000313" key="1">
    <source>
        <dbReference type="EMBL" id="MBB4618975.1"/>
    </source>
</evidence>
<dbReference type="AlphaFoldDB" id="A0A7W7AMQ0"/>
<accession>A0A7W7AMQ0</accession>
<evidence type="ECO:0000313" key="2">
    <source>
        <dbReference type="Proteomes" id="UP000574769"/>
    </source>
</evidence>